<keyword evidence="3" id="KW-1185">Reference proteome</keyword>
<sequence length="97" mass="11421">MNQKHKNIKTTVDQFEDDEYDETDDFDPDNDIEEESEDDQPEDLDLEISPEEGYEDVDDPDYSDWIEADEELNPNWPVFYKQRIVNSTCNGMHAGEL</sequence>
<dbReference type="AlphaFoldDB" id="A0A183L0A1"/>
<dbReference type="STRING" id="6186.A0A183L0A1"/>
<dbReference type="WBParaSite" id="SCUD_0002075201-mRNA-1">
    <property type="protein sequence ID" value="SCUD_0002075201-mRNA-1"/>
    <property type="gene ID" value="SCUD_0002075201"/>
</dbReference>
<evidence type="ECO:0000256" key="1">
    <source>
        <dbReference type="SAM" id="MobiDB-lite"/>
    </source>
</evidence>
<reference evidence="4" key="1">
    <citation type="submission" date="2016-06" db="UniProtKB">
        <authorList>
            <consortium name="WormBaseParasite"/>
        </authorList>
    </citation>
    <scope>IDENTIFICATION</scope>
</reference>
<dbReference type="EMBL" id="UZAK01044971">
    <property type="protein sequence ID" value="VDP73259.1"/>
    <property type="molecule type" value="Genomic_DNA"/>
</dbReference>
<feature type="compositionally biased region" description="Acidic residues" evidence="1">
    <location>
        <begin position="14"/>
        <end position="62"/>
    </location>
</feature>
<feature type="region of interest" description="Disordered" evidence="1">
    <location>
        <begin position="1"/>
        <end position="62"/>
    </location>
</feature>
<organism evidence="4">
    <name type="scientific">Schistosoma curassoni</name>
    <dbReference type="NCBI Taxonomy" id="6186"/>
    <lineage>
        <taxon>Eukaryota</taxon>
        <taxon>Metazoa</taxon>
        <taxon>Spiralia</taxon>
        <taxon>Lophotrochozoa</taxon>
        <taxon>Platyhelminthes</taxon>
        <taxon>Trematoda</taxon>
        <taxon>Digenea</taxon>
        <taxon>Strigeidida</taxon>
        <taxon>Schistosomatoidea</taxon>
        <taxon>Schistosomatidae</taxon>
        <taxon>Schistosoma</taxon>
    </lineage>
</organism>
<evidence type="ECO:0000313" key="4">
    <source>
        <dbReference type="WBParaSite" id="SCUD_0002075201-mRNA-1"/>
    </source>
</evidence>
<accession>A0A183L0A1</accession>
<proteinExistence type="predicted"/>
<reference evidence="2 3" key="2">
    <citation type="submission" date="2018-11" db="EMBL/GenBank/DDBJ databases">
        <authorList>
            <consortium name="Pathogen Informatics"/>
        </authorList>
    </citation>
    <scope>NUCLEOTIDE SEQUENCE [LARGE SCALE GENOMIC DNA]</scope>
    <source>
        <strain evidence="2">Dakar</strain>
        <strain evidence="3">Dakar, Senegal</strain>
    </source>
</reference>
<name>A0A183L0A1_9TREM</name>
<gene>
    <name evidence="2" type="ORF">SCUD_LOCUS20749</name>
</gene>
<protein>
    <submittedName>
        <fullName evidence="4">Transposase, MuDR, MULE transposase domain protein</fullName>
    </submittedName>
</protein>
<evidence type="ECO:0000313" key="2">
    <source>
        <dbReference type="EMBL" id="VDP73259.1"/>
    </source>
</evidence>
<evidence type="ECO:0000313" key="3">
    <source>
        <dbReference type="Proteomes" id="UP000279833"/>
    </source>
</evidence>
<dbReference type="Proteomes" id="UP000279833">
    <property type="component" value="Unassembled WGS sequence"/>
</dbReference>